<reference evidence="3 4" key="1">
    <citation type="submission" date="2021-03" db="EMBL/GenBank/DDBJ databases">
        <authorList>
            <person name="Kim M.K."/>
        </authorList>
    </citation>
    <scope>NUCLEOTIDE SEQUENCE [LARGE SCALE GENOMIC DNA]</scope>
    <source>
        <strain evidence="3 4">BT507</strain>
    </source>
</reference>
<evidence type="ECO:0000313" key="3">
    <source>
        <dbReference type="EMBL" id="MBO3272087.1"/>
    </source>
</evidence>
<dbReference type="Proteomes" id="UP000670527">
    <property type="component" value="Unassembled WGS sequence"/>
</dbReference>
<feature type="signal peptide" evidence="2">
    <location>
        <begin position="1"/>
        <end position="19"/>
    </location>
</feature>
<protein>
    <recommendedName>
        <fullName evidence="5">Coproporphyrinogen III oxidase</fullName>
    </recommendedName>
</protein>
<feature type="chain" id="PRO_5046623115" description="Coproporphyrinogen III oxidase" evidence="2">
    <location>
        <begin position="20"/>
        <end position="72"/>
    </location>
</feature>
<name>A0ABS3TEL9_9BACT</name>
<keyword evidence="2" id="KW-0732">Signal</keyword>
<proteinExistence type="predicted"/>
<dbReference type="EMBL" id="JAGETX010000009">
    <property type="protein sequence ID" value="MBO3272087.1"/>
    <property type="molecule type" value="Genomic_DNA"/>
</dbReference>
<comment type="caution">
    <text evidence="3">The sequence shown here is derived from an EMBL/GenBank/DDBJ whole genome shotgun (WGS) entry which is preliminary data.</text>
</comment>
<dbReference type="RefSeq" id="WP_208308360.1">
    <property type="nucleotide sequence ID" value="NZ_JAGETX010000009.1"/>
</dbReference>
<feature type="region of interest" description="Disordered" evidence="1">
    <location>
        <begin position="28"/>
        <end position="51"/>
    </location>
</feature>
<accession>A0ABS3TEL9</accession>
<evidence type="ECO:0008006" key="5">
    <source>
        <dbReference type="Google" id="ProtNLM"/>
    </source>
</evidence>
<organism evidence="3 4">
    <name type="scientific">Hymenobacter defluvii</name>
    <dbReference type="NCBI Taxonomy" id="2054411"/>
    <lineage>
        <taxon>Bacteria</taxon>
        <taxon>Pseudomonadati</taxon>
        <taxon>Bacteroidota</taxon>
        <taxon>Cytophagia</taxon>
        <taxon>Cytophagales</taxon>
        <taxon>Hymenobacteraceae</taxon>
        <taxon>Hymenobacter</taxon>
    </lineage>
</organism>
<feature type="compositionally biased region" description="Low complexity" evidence="1">
    <location>
        <begin position="34"/>
        <end position="51"/>
    </location>
</feature>
<gene>
    <name evidence="3" type="ORF">J4D97_15610</name>
</gene>
<evidence type="ECO:0000256" key="1">
    <source>
        <dbReference type="SAM" id="MobiDB-lite"/>
    </source>
</evidence>
<keyword evidence="4" id="KW-1185">Reference proteome</keyword>
<evidence type="ECO:0000313" key="4">
    <source>
        <dbReference type="Proteomes" id="UP000670527"/>
    </source>
</evidence>
<sequence length="72" mass="7469">MKKLAYLLPVLLLAGFTLASCEHCKTGDPTPARTLTTSEGQTATTASTTASSSACTMQNGHMAMNGSMMNGR</sequence>
<evidence type="ECO:0000256" key="2">
    <source>
        <dbReference type="SAM" id="SignalP"/>
    </source>
</evidence>
<dbReference type="PROSITE" id="PS51257">
    <property type="entry name" value="PROKAR_LIPOPROTEIN"/>
    <property type="match status" value="1"/>
</dbReference>